<evidence type="ECO:0000256" key="1">
    <source>
        <dbReference type="SAM" id="MobiDB-lite"/>
    </source>
</evidence>
<accession>A0AAD7KF13</accession>
<evidence type="ECO:0000313" key="2">
    <source>
        <dbReference type="EMBL" id="KAJ7784179.1"/>
    </source>
</evidence>
<feature type="region of interest" description="Disordered" evidence="1">
    <location>
        <begin position="89"/>
        <end position="126"/>
    </location>
</feature>
<organism evidence="2 3">
    <name type="scientific">Mycena metata</name>
    <dbReference type="NCBI Taxonomy" id="1033252"/>
    <lineage>
        <taxon>Eukaryota</taxon>
        <taxon>Fungi</taxon>
        <taxon>Dikarya</taxon>
        <taxon>Basidiomycota</taxon>
        <taxon>Agaricomycotina</taxon>
        <taxon>Agaricomycetes</taxon>
        <taxon>Agaricomycetidae</taxon>
        <taxon>Agaricales</taxon>
        <taxon>Marasmiineae</taxon>
        <taxon>Mycenaceae</taxon>
        <taxon>Mycena</taxon>
    </lineage>
</organism>
<name>A0AAD7KF13_9AGAR</name>
<comment type="caution">
    <text evidence="2">The sequence shown here is derived from an EMBL/GenBank/DDBJ whole genome shotgun (WGS) entry which is preliminary data.</text>
</comment>
<sequence length="850" mass="95192">MVENPLAVFFHRGELQNKKMYYTYCKACVAEELKRAGATSTTLTQGNQAFKDACTAVGSTRGEKNAWIAHILGGRIPCPYASAEATAEATLQRTGSQSEKRQRTESTPTAAIDASAPPPKKQKTQSTLSNLVFRRNDMPYSPEEKVALEAQALRAIVSSGAPFQLFADPEMKILFGIMRTTAPDALPSPKVIGGRLLNSAAEEVEEKIKKVMKGKLLGICTDGWKGNHRETVNGLCTNVDFKVYLLELINATADKKDGPSQCENFAKMIDRVELKYGCFVIYLTTDANGGSKKGRILLGKQRPWLILPSCWAHQFQLILGDYFKVNDTATYIAEDATGLIAWINNHSRVRMIFDEAQRTITQNAGRILVLAYFVANLTRWTTHFVAFMRLFLMREALEVAVLQNRAAIIAAQVGAAVSTDAARLKEDAEKYCALIRDRNFWDGLETVLGDLEPICLGTNINQKDSARPDQVLLTIAGIFLRFAEHPELEVKAAMLKRIEKRWLDCDQPVFLLALILNPFEKCSCFGPNANLNQLKCRNMLLVLYRRIKSRPDNPDTSEEKAEKDKELSKPFMQYLAGTGHFADLNDWEEIEVSLGGNTDPILAWEALADSRHLAELANFAISILKIVVNQAGCERTFSRTKIEQADHRNRLGLDKMDKRTKVRADICADHERQGLIKPRQGRKNHKSVGALLAVARYRDLLEDQEDEDPNERGRALVSSTDGWRTEMVKWVADSKAAEVVERAEAVEKAKWKAQRETLGLDSDSGLEEEDTPRLPKTPRWKPITLATLFGLSEKPLKRKPSARVLEEEERLMEALAEMEALAKIEARADADEDARMDDGAIKIDSDDEYR</sequence>
<feature type="compositionally biased region" description="Basic and acidic residues" evidence="1">
    <location>
        <begin position="836"/>
        <end position="850"/>
    </location>
</feature>
<proteinExistence type="predicted"/>
<dbReference type="EMBL" id="JARKIB010000002">
    <property type="protein sequence ID" value="KAJ7784179.1"/>
    <property type="molecule type" value="Genomic_DNA"/>
</dbReference>
<gene>
    <name evidence="2" type="ORF">B0H16DRAFT_1296043</name>
</gene>
<dbReference type="Proteomes" id="UP001215598">
    <property type="component" value="Unassembled WGS sequence"/>
</dbReference>
<evidence type="ECO:0000313" key="3">
    <source>
        <dbReference type="Proteomes" id="UP001215598"/>
    </source>
</evidence>
<keyword evidence="3" id="KW-1185">Reference proteome</keyword>
<dbReference type="InterPro" id="IPR012337">
    <property type="entry name" value="RNaseH-like_sf"/>
</dbReference>
<dbReference type="SUPFAM" id="SSF53098">
    <property type="entry name" value="Ribonuclease H-like"/>
    <property type="match status" value="1"/>
</dbReference>
<dbReference type="AlphaFoldDB" id="A0AAD7KF13"/>
<feature type="region of interest" description="Disordered" evidence="1">
    <location>
        <begin position="828"/>
        <end position="850"/>
    </location>
</feature>
<reference evidence="2" key="1">
    <citation type="submission" date="2023-03" db="EMBL/GenBank/DDBJ databases">
        <title>Massive genome expansion in bonnet fungi (Mycena s.s.) driven by repeated elements and novel gene families across ecological guilds.</title>
        <authorList>
            <consortium name="Lawrence Berkeley National Laboratory"/>
            <person name="Harder C.B."/>
            <person name="Miyauchi S."/>
            <person name="Viragh M."/>
            <person name="Kuo A."/>
            <person name="Thoen E."/>
            <person name="Andreopoulos B."/>
            <person name="Lu D."/>
            <person name="Skrede I."/>
            <person name="Drula E."/>
            <person name="Henrissat B."/>
            <person name="Morin E."/>
            <person name="Kohler A."/>
            <person name="Barry K."/>
            <person name="LaButti K."/>
            <person name="Morin E."/>
            <person name="Salamov A."/>
            <person name="Lipzen A."/>
            <person name="Mereny Z."/>
            <person name="Hegedus B."/>
            <person name="Baldrian P."/>
            <person name="Stursova M."/>
            <person name="Weitz H."/>
            <person name="Taylor A."/>
            <person name="Grigoriev I.V."/>
            <person name="Nagy L.G."/>
            <person name="Martin F."/>
            <person name="Kauserud H."/>
        </authorList>
    </citation>
    <scope>NUCLEOTIDE SEQUENCE</scope>
    <source>
        <strain evidence="2">CBHHK182m</strain>
    </source>
</reference>
<protein>
    <submittedName>
        <fullName evidence="2">Ribonuclease H-like domain-containing protein</fullName>
    </submittedName>
</protein>